<name>A0ABP8TZ67_9ACTN</name>
<dbReference type="Gene3D" id="3.30.565.10">
    <property type="entry name" value="Histidine kinase-like ATPase, C-terminal domain"/>
    <property type="match status" value="1"/>
</dbReference>
<evidence type="ECO:0000313" key="1">
    <source>
        <dbReference type="EMBL" id="GAA4618756.1"/>
    </source>
</evidence>
<protein>
    <recommendedName>
        <fullName evidence="3">Histidine kinase/HSP90-like ATPase domain-containing protein</fullName>
    </recommendedName>
</protein>
<dbReference type="SUPFAM" id="SSF55874">
    <property type="entry name" value="ATPase domain of HSP90 chaperone/DNA topoisomerase II/histidine kinase"/>
    <property type="match status" value="1"/>
</dbReference>
<dbReference type="PANTHER" id="PTHR35526:SF3">
    <property type="entry name" value="ANTI-SIGMA-F FACTOR RSBW"/>
    <property type="match status" value="1"/>
</dbReference>
<evidence type="ECO:0008006" key="3">
    <source>
        <dbReference type="Google" id="ProtNLM"/>
    </source>
</evidence>
<keyword evidence="2" id="KW-1185">Reference proteome</keyword>
<comment type="caution">
    <text evidence="1">The sequence shown here is derived from an EMBL/GenBank/DDBJ whole genome shotgun (WGS) entry which is preliminary data.</text>
</comment>
<sequence>MSGHPYDPYDIALLASELATNAVRAATALHPWPDDIWPIGVEVTVTDRYVHLAVSDPDPEPLSARQMGGLLAENGRGLVIIDQHALAWWPTYTEHGKTVHVIVPASGVILTAAELAEIREPR</sequence>
<gene>
    <name evidence="1" type="ORF">GCM10023195_84520</name>
</gene>
<dbReference type="EMBL" id="BAABHJ010000040">
    <property type="protein sequence ID" value="GAA4618756.1"/>
    <property type="molecule type" value="Genomic_DNA"/>
</dbReference>
<dbReference type="Proteomes" id="UP001500212">
    <property type="component" value="Unassembled WGS sequence"/>
</dbReference>
<proteinExistence type="predicted"/>
<dbReference type="InterPro" id="IPR050267">
    <property type="entry name" value="Anti-sigma-factor_SerPK"/>
</dbReference>
<reference evidence="2" key="1">
    <citation type="journal article" date="2019" name="Int. J. Syst. Evol. Microbiol.">
        <title>The Global Catalogue of Microorganisms (GCM) 10K type strain sequencing project: providing services to taxonomists for standard genome sequencing and annotation.</title>
        <authorList>
            <consortium name="The Broad Institute Genomics Platform"/>
            <consortium name="The Broad Institute Genome Sequencing Center for Infectious Disease"/>
            <person name="Wu L."/>
            <person name="Ma J."/>
        </authorList>
    </citation>
    <scope>NUCLEOTIDE SEQUENCE [LARGE SCALE GENOMIC DNA]</scope>
    <source>
        <strain evidence="2">JCM 17938</strain>
    </source>
</reference>
<accession>A0ABP8TZ67</accession>
<dbReference type="CDD" id="cd16936">
    <property type="entry name" value="HATPase_RsbW-like"/>
    <property type="match status" value="1"/>
</dbReference>
<dbReference type="PANTHER" id="PTHR35526">
    <property type="entry name" value="ANTI-SIGMA-F FACTOR RSBW-RELATED"/>
    <property type="match status" value="1"/>
</dbReference>
<organism evidence="1 2">
    <name type="scientific">Actinoallomurus liliacearum</name>
    <dbReference type="NCBI Taxonomy" id="1080073"/>
    <lineage>
        <taxon>Bacteria</taxon>
        <taxon>Bacillati</taxon>
        <taxon>Actinomycetota</taxon>
        <taxon>Actinomycetes</taxon>
        <taxon>Streptosporangiales</taxon>
        <taxon>Thermomonosporaceae</taxon>
        <taxon>Actinoallomurus</taxon>
    </lineage>
</organism>
<evidence type="ECO:0000313" key="2">
    <source>
        <dbReference type="Proteomes" id="UP001500212"/>
    </source>
</evidence>
<dbReference type="InterPro" id="IPR036890">
    <property type="entry name" value="HATPase_C_sf"/>
</dbReference>